<dbReference type="InterPro" id="IPR019734">
    <property type="entry name" value="TPR_rpt"/>
</dbReference>
<dbReference type="PROSITE" id="PS50005">
    <property type="entry name" value="TPR"/>
    <property type="match status" value="4"/>
</dbReference>
<protein>
    <submittedName>
        <fullName evidence="4">Uncharacterized protein</fullName>
    </submittedName>
</protein>
<dbReference type="EMBL" id="ASPP01023975">
    <property type="protein sequence ID" value="ETO09618.1"/>
    <property type="molecule type" value="Genomic_DNA"/>
</dbReference>
<dbReference type="AlphaFoldDB" id="X6M6J9"/>
<sequence length="723" mass="84260">MEKSQHPISKIVQQHLSNAEKYSEAFAENELIKTANPSCKLIVNQVKRNDELGRVREICIHLLWGILYYFKESKYYQTDVNVDKVMTNVVYELVRFVFQTRANDVGWSYQNDMQVIKIVKYLLQMDMLVFDNEHKRILLLKNEKWKVEPLQIDNRNKLSLKYNIHSEYYNGISIAAKHRKLFWNFCLLGDIARNFFDERLQNCIEMALVSTVKKGLPFIEKDSRIFQYGTRKKKLSADIASLSTLSVHVERLLKSNKNTIEGLDMKKHSTANWLKANAEAAKIVKKMIRKNKNGIVIVTNGISEWKERITKLDLIKINKSDTGSFLMLLDDNKTEKKQIGEYWIYAIKRKLIILQDINIDGNVYAVNCDIQCKGKVDITTQLYVTKKAKIDQKLKQTIAPIQWNTKIHYNVLLKIRDLSDKRLQCSKKNLLDDAIAYAQEYISFSIKIFGSNHPFVADGYNDLGLSLHSKCKYDKAFECFEKALTISLLFFEANHIWIGNIYSNLFSLHNSVKQFDKAAECGEKYLQNRINLFGANHREVASVYDLLLRCYDNMKQYEKAMEFHDKALEIRLNISDLDHNGAIDAYNNLGELYRDYDQYDIATKCHEKAVKFGLDTFGANHLNVAKSYHMLGNCYYRKMQYDKAIECHKKALDIRKQILGNINLTVKDSYLSLADSCKDAEKKEAAFQYYKEAWKITSIICGEWNNITWQAKEHVKELMMTFD</sequence>
<reference evidence="4 5" key="1">
    <citation type="journal article" date="2013" name="Curr. Biol.">
        <title>The Genome of the Foraminiferan Reticulomyxa filosa.</title>
        <authorList>
            <person name="Glockner G."/>
            <person name="Hulsmann N."/>
            <person name="Schleicher M."/>
            <person name="Noegel A.A."/>
            <person name="Eichinger L."/>
            <person name="Gallinger C."/>
            <person name="Pawlowski J."/>
            <person name="Sierra R."/>
            <person name="Euteneuer U."/>
            <person name="Pillet L."/>
            <person name="Moustafa A."/>
            <person name="Platzer M."/>
            <person name="Groth M."/>
            <person name="Szafranski K."/>
            <person name="Schliwa M."/>
        </authorList>
    </citation>
    <scope>NUCLEOTIDE SEQUENCE [LARGE SCALE GENOMIC DNA]</scope>
</reference>
<dbReference type="Pfam" id="PF13181">
    <property type="entry name" value="TPR_8"/>
    <property type="match status" value="1"/>
</dbReference>
<feature type="repeat" description="TPR" evidence="3">
    <location>
        <begin position="457"/>
        <end position="490"/>
    </location>
</feature>
<dbReference type="OrthoDB" id="5986190at2759"/>
<keyword evidence="1" id="KW-0677">Repeat</keyword>
<dbReference type="SMART" id="SM00028">
    <property type="entry name" value="TPR"/>
    <property type="match status" value="4"/>
</dbReference>
<feature type="repeat" description="TPR" evidence="3">
    <location>
        <begin position="583"/>
        <end position="616"/>
    </location>
</feature>
<proteinExistence type="predicted"/>
<dbReference type="Proteomes" id="UP000023152">
    <property type="component" value="Unassembled WGS sequence"/>
</dbReference>
<organism evidence="4 5">
    <name type="scientific">Reticulomyxa filosa</name>
    <dbReference type="NCBI Taxonomy" id="46433"/>
    <lineage>
        <taxon>Eukaryota</taxon>
        <taxon>Sar</taxon>
        <taxon>Rhizaria</taxon>
        <taxon>Retaria</taxon>
        <taxon>Foraminifera</taxon>
        <taxon>Monothalamids</taxon>
        <taxon>Reticulomyxidae</taxon>
        <taxon>Reticulomyxa</taxon>
    </lineage>
</organism>
<keyword evidence="5" id="KW-1185">Reference proteome</keyword>
<evidence type="ECO:0000256" key="3">
    <source>
        <dbReference type="PROSITE-ProRule" id="PRU00339"/>
    </source>
</evidence>
<accession>X6M6J9</accession>
<feature type="repeat" description="TPR" evidence="3">
    <location>
        <begin position="625"/>
        <end position="658"/>
    </location>
</feature>
<evidence type="ECO:0000256" key="1">
    <source>
        <dbReference type="ARBA" id="ARBA00022737"/>
    </source>
</evidence>
<dbReference type="SUPFAM" id="SSF48452">
    <property type="entry name" value="TPR-like"/>
    <property type="match status" value="2"/>
</dbReference>
<dbReference type="Pfam" id="PF13424">
    <property type="entry name" value="TPR_12"/>
    <property type="match status" value="2"/>
</dbReference>
<gene>
    <name evidence="4" type="ORF">RFI_27758</name>
</gene>
<evidence type="ECO:0000256" key="2">
    <source>
        <dbReference type="ARBA" id="ARBA00022803"/>
    </source>
</evidence>
<evidence type="ECO:0000313" key="5">
    <source>
        <dbReference type="Proteomes" id="UP000023152"/>
    </source>
</evidence>
<evidence type="ECO:0000313" key="4">
    <source>
        <dbReference type="EMBL" id="ETO09618.1"/>
    </source>
</evidence>
<dbReference type="InterPro" id="IPR011990">
    <property type="entry name" value="TPR-like_helical_dom_sf"/>
</dbReference>
<feature type="repeat" description="TPR" evidence="3">
    <location>
        <begin position="541"/>
        <end position="574"/>
    </location>
</feature>
<dbReference type="PANTHER" id="PTHR45641">
    <property type="entry name" value="TETRATRICOPEPTIDE REPEAT PROTEIN (AFU_ORTHOLOGUE AFUA_6G03870)"/>
    <property type="match status" value="1"/>
</dbReference>
<keyword evidence="2 3" id="KW-0802">TPR repeat</keyword>
<dbReference type="Gene3D" id="1.25.40.10">
    <property type="entry name" value="Tetratricopeptide repeat domain"/>
    <property type="match status" value="3"/>
</dbReference>
<dbReference type="PANTHER" id="PTHR45641:SF19">
    <property type="entry name" value="NEPHROCYSTIN-3"/>
    <property type="match status" value="1"/>
</dbReference>
<comment type="caution">
    <text evidence="4">The sequence shown here is derived from an EMBL/GenBank/DDBJ whole genome shotgun (WGS) entry which is preliminary data.</text>
</comment>
<name>X6M6J9_RETFI</name>